<dbReference type="PANTHER" id="PTHR47772:SF4">
    <property type="entry name" value="ZFP64 ZINC FINGER PROTEIN"/>
    <property type="match status" value="1"/>
</dbReference>
<reference evidence="11" key="1">
    <citation type="submission" date="2021-06" db="EMBL/GenBank/DDBJ databases">
        <authorList>
            <person name="Hodson N. C."/>
            <person name="Mongue J. A."/>
            <person name="Jaron S. K."/>
        </authorList>
    </citation>
    <scope>NUCLEOTIDE SEQUENCE</scope>
</reference>
<keyword evidence="2" id="KW-0479">Metal-binding</keyword>
<comment type="caution">
    <text evidence="11">The sequence shown here is derived from an EMBL/GenBank/DDBJ whole genome shotgun (WGS) entry which is preliminary data.</text>
</comment>
<name>A0A8J2L546_9HEXA</name>
<accession>A0A8J2L546</accession>
<keyword evidence="6" id="KW-0805">Transcription regulation</keyword>
<evidence type="ECO:0000256" key="1">
    <source>
        <dbReference type="ARBA" id="ARBA00004123"/>
    </source>
</evidence>
<evidence type="ECO:0000313" key="11">
    <source>
        <dbReference type="EMBL" id="CAG7828061.1"/>
    </source>
</evidence>
<organism evidence="11 12">
    <name type="scientific">Allacma fusca</name>
    <dbReference type="NCBI Taxonomy" id="39272"/>
    <lineage>
        <taxon>Eukaryota</taxon>
        <taxon>Metazoa</taxon>
        <taxon>Ecdysozoa</taxon>
        <taxon>Arthropoda</taxon>
        <taxon>Hexapoda</taxon>
        <taxon>Collembola</taxon>
        <taxon>Symphypleona</taxon>
        <taxon>Sminthuridae</taxon>
        <taxon>Allacma</taxon>
    </lineage>
</organism>
<comment type="subcellular location">
    <subcellularLocation>
        <location evidence="1">Nucleus</location>
    </subcellularLocation>
</comment>
<dbReference type="SMART" id="SM00355">
    <property type="entry name" value="ZnF_C2H2"/>
    <property type="match status" value="9"/>
</dbReference>
<feature type="domain" description="C2H2-type" evidence="10">
    <location>
        <begin position="314"/>
        <end position="341"/>
    </location>
</feature>
<dbReference type="InterPro" id="IPR050636">
    <property type="entry name" value="C2H2-ZF_domain-containing"/>
</dbReference>
<protein>
    <recommendedName>
        <fullName evidence="10">C2H2-type domain-containing protein</fullName>
    </recommendedName>
</protein>
<evidence type="ECO:0000256" key="8">
    <source>
        <dbReference type="ARBA" id="ARBA00023242"/>
    </source>
</evidence>
<evidence type="ECO:0000313" key="12">
    <source>
        <dbReference type="Proteomes" id="UP000708208"/>
    </source>
</evidence>
<evidence type="ECO:0000256" key="5">
    <source>
        <dbReference type="ARBA" id="ARBA00022833"/>
    </source>
</evidence>
<dbReference type="PROSITE" id="PS00028">
    <property type="entry name" value="ZINC_FINGER_C2H2_1"/>
    <property type="match status" value="3"/>
</dbReference>
<evidence type="ECO:0000256" key="3">
    <source>
        <dbReference type="ARBA" id="ARBA00022737"/>
    </source>
</evidence>
<evidence type="ECO:0000256" key="6">
    <source>
        <dbReference type="ARBA" id="ARBA00023015"/>
    </source>
</evidence>
<gene>
    <name evidence="11" type="ORF">AFUS01_LOCUS38012</name>
</gene>
<keyword evidence="3" id="KW-0677">Repeat</keyword>
<proteinExistence type="predicted"/>
<evidence type="ECO:0000259" key="10">
    <source>
        <dbReference type="PROSITE" id="PS50157"/>
    </source>
</evidence>
<feature type="domain" description="C2H2-type" evidence="10">
    <location>
        <begin position="106"/>
        <end position="133"/>
    </location>
</feature>
<evidence type="ECO:0000256" key="9">
    <source>
        <dbReference type="PROSITE-ProRule" id="PRU00042"/>
    </source>
</evidence>
<dbReference type="EMBL" id="CAJVCH010545960">
    <property type="protein sequence ID" value="CAG7828061.1"/>
    <property type="molecule type" value="Genomic_DNA"/>
</dbReference>
<dbReference type="OrthoDB" id="5576026at2759"/>
<dbReference type="PROSITE" id="PS50157">
    <property type="entry name" value="ZINC_FINGER_C2H2_2"/>
    <property type="match status" value="3"/>
</dbReference>
<evidence type="ECO:0000256" key="7">
    <source>
        <dbReference type="ARBA" id="ARBA00023163"/>
    </source>
</evidence>
<dbReference type="GO" id="GO:0008270">
    <property type="term" value="F:zinc ion binding"/>
    <property type="evidence" value="ECO:0007669"/>
    <property type="project" value="UniProtKB-KW"/>
</dbReference>
<dbReference type="AlphaFoldDB" id="A0A8J2L546"/>
<dbReference type="InterPro" id="IPR013087">
    <property type="entry name" value="Znf_C2H2_type"/>
</dbReference>
<keyword evidence="4 9" id="KW-0863">Zinc-finger</keyword>
<evidence type="ECO:0000256" key="2">
    <source>
        <dbReference type="ARBA" id="ARBA00022723"/>
    </source>
</evidence>
<keyword evidence="8" id="KW-0539">Nucleus</keyword>
<keyword evidence="5" id="KW-0862">Zinc</keyword>
<feature type="domain" description="C2H2-type" evidence="10">
    <location>
        <begin position="134"/>
        <end position="161"/>
    </location>
</feature>
<dbReference type="Proteomes" id="UP000708208">
    <property type="component" value="Unassembled WGS sequence"/>
</dbReference>
<dbReference type="GO" id="GO:0005634">
    <property type="term" value="C:nucleus"/>
    <property type="evidence" value="ECO:0007669"/>
    <property type="project" value="UniProtKB-SubCell"/>
</dbReference>
<dbReference type="PANTHER" id="PTHR47772">
    <property type="entry name" value="ZINC FINGER PROTEIN 200"/>
    <property type="match status" value="1"/>
</dbReference>
<sequence length="445" mass="51683">MMYLLKFFWSSRRGSKYFLKVVSETMQKYVPPYMRAGGIIAHKIRPKTITLSFKCSRCDYESDDAGNCQRHKRKHNRFNCPYCSFKTISRSKFDHHKESHKCDAPFHCHKCNFITAVADDLIRHRKIHFGDYPHYCPLCKATFKIKEKLEEHIRRHVGEKPFACRDCHLTFSFESSVIRHQEANRCSKNFKSFNQSSSLIAVGPTKGRKSIYGSDKNLVNFKKRGNTANNEKPGSVGQKSDLLFRKSRVLENGSTTSFPDNSNLGGITQFKKFIRIPALLPKDVLMKLAIPEDNPKPKNRFTVTQKDPTTAHVFNCVFCPRSFSKFSILDRHIRAHTKERPFACSLCSFTTAWYENLPGHHRTMHTSSVHLQDEQSQKIRFRRSEDEIVCEFCDAKVSTTFEHLDHLRHHTGQTLYKCTQSGCQFKTLDKKLYDCHSCDHVQYIS</sequence>
<keyword evidence="12" id="KW-1185">Reference proteome</keyword>
<evidence type="ECO:0000256" key="4">
    <source>
        <dbReference type="ARBA" id="ARBA00022771"/>
    </source>
</evidence>
<keyword evidence="7" id="KW-0804">Transcription</keyword>